<keyword evidence="2" id="KW-0963">Cytoplasm</keyword>
<dbReference type="GO" id="GO:0008283">
    <property type="term" value="P:cell population proliferation"/>
    <property type="evidence" value="ECO:0007669"/>
    <property type="project" value="InterPro"/>
</dbReference>
<evidence type="ECO:0000256" key="3">
    <source>
        <dbReference type="ARBA" id="ARBA00061308"/>
    </source>
</evidence>
<dbReference type="InterPro" id="IPR011989">
    <property type="entry name" value="ARM-like"/>
</dbReference>
<dbReference type="GO" id="GO:0006974">
    <property type="term" value="P:DNA damage response"/>
    <property type="evidence" value="ECO:0007669"/>
    <property type="project" value="InterPro"/>
</dbReference>
<sequence>MREDNKMDLNVNPKLEKVLQKLLEPDFKIKNEVYLNQLISHITDQSATALDNRVPNARVKELLVQWLKDACKKSRTCFLPSVLQFAIEVTAELCADEMVFVILNAHNVFEKLLEISKDLIAKQASAQLSYIRMMKSFVQHKSGVQWVMSYSSWTDTLSLILNHPVVNVFNGSCEVLLLFVEKVADLDYAVCSNVIQHILAPLRKENLEQYRDEDNLYEHLEPTLELLLFILRWLLEKIIVSPKYKLGLLFLDTFKLTEMLIDIKPTRNRYLIFKVHRLLGYTGPFTFIRMFHGLAAVEYSKYDKLCQECLENFYIIAETKLVKEILDCNYQFMMFWLKYKSKGLKPVMMGSTGKVLLIEDQLLLTLLFIISSRVSRFFLGEKFRGDLLEQDEIRDKFFTEALAKCTPQTVAMCYKIHNCWPKDTIFKDATLGLNYILNGRKSFTLDMANITVQFIIYSLKDITQNLKEKPQLWELLGADFFKYMTLLLDTMVKFFKEFNITWREITETISVLDIAFSCLVCYPHWPQNVVVKGLELVDVAISKYMSPNMALLIDKVHDSVMGLLGPMLYAKLHDVHWEVRDSALEVICTITRISNKKFPSYRKVIQEAEFPSMVIRLAKKDSEAFVRASALKCLKEMIQVEDFWWDFQNNYNIFEEILNILVYEPEGIVRTEAATVVATIYEYQDVPESHLGNMYDVASHAATADLHWEVKAKALMFWSKVIEKHLTHQGMIDGTFPEVTFSKENRKIVTLNDAEVKKRLIKVLEQLSATGCLAVFAAALQDDSDLEVAKTALVLIKDFVAMLKKYKVTEQDLVLSTPVSPLDSFITSPFPSASSVRSLDSQYGTMSPSSDVFQMDLVQASTPINDTILESILDSEDIGLLDSLPHSSQVTETVNLRTKQVMPNSVFINFIYGDLDGRLKERSRWLKQIGSFDSLLDDILKDYQVEGVNSMDCY</sequence>
<dbReference type="PANTHER" id="PTHR21331">
    <property type="entry name" value="BRCA1-ASSOCIATED ATM ACTIVATOR 1"/>
    <property type="match status" value="1"/>
</dbReference>
<dbReference type="AlphaFoldDB" id="A0A9P0PYJ5"/>
<dbReference type="OrthoDB" id="10057956at2759"/>
<evidence type="ECO:0000256" key="2">
    <source>
        <dbReference type="ARBA" id="ARBA00022490"/>
    </source>
</evidence>
<comment type="subcellular location">
    <subcellularLocation>
        <location evidence="1">Cytoplasm</location>
    </subcellularLocation>
</comment>
<name>A0A9P0PYJ5_ACAOB</name>
<proteinExistence type="inferred from homology"/>
<gene>
    <name evidence="4" type="ORF">ACAOBT_LOCUS27636</name>
</gene>
<dbReference type="SUPFAM" id="SSF48371">
    <property type="entry name" value="ARM repeat"/>
    <property type="match status" value="2"/>
</dbReference>
<accession>A0A9P0PYJ5</accession>
<keyword evidence="5" id="KW-1185">Reference proteome</keyword>
<dbReference type="GO" id="GO:0005634">
    <property type="term" value="C:nucleus"/>
    <property type="evidence" value="ECO:0007669"/>
    <property type="project" value="TreeGrafter"/>
</dbReference>
<dbReference type="InterPro" id="IPR038904">
    <property type="entry name" value="BRAT1"/>
</dbReference>
<organism evidence="4 5">
    <name type="scientific">Acanthoscelides obtectus</name>
    <name type="common">Bean weevil</name>
    <name type="synonym">Bruchus obtectus</name>
    <dbReference type="NCBI Taxonomy" id="200917"/>
    <lineage>
        <taxon>Eukaryota</taxon>
        <taxon>Metazoa</taxon>
        <taxon>Ecdysozoa</taxon>
        <taxon>Arthropoda</taxon>
        <taxon>Hexapoda</taxon>
        <taxon>Insecta</taxon>
        <taxon>Pterygota</taxon>
        <taxon>Neoptera</taxon>
        <taxon>Endopterygota</taxon>
        <taxon>Coleoptera</taxon>
        <taxon>Polyphaga</taxon>
        <taxon>Cucujiformia</taxon>
        <taxon>Chrysomeloidea</taxon>
        <taxon>Chrysomelidae</taxon>
        <taxon>Bruchinae</taxon>
        <taxon>Bruchini</taxon>
        <taxon>Acanthoscelides</taxon>
    </lineage>
</organism>
<protein>
    <submittedName>
        <fullName evidence="4">Uncharacterized protein</fullName>
    </submittedName>
</protein>
<evidence type="ECO:0000313" key="5">
    <source>
        <dbReference type="Proteomes" id="UP001152888"/>
    </source>
</evidence>
<dbReference type="Gene3D" id="1.25.10.10">
    <property type="entry name" value="Leucine-rich Repeat Variant"/>
    <property type="match status" value="1"/>
</dbReference>
<dbReference type="GO" id="GO:0005737">
    <property type="term" value="C:cytoplasm"/>
    <property type="evidence" value="ECO:0007669"/>
    <property type="project" value="UniProtKB-SubCell"/>
</dbReference>
<evidence type="ECO:0000256" key="1">
    <source>
        <dbReference type="ARBA" id="ARBA00004496"/>
    </source>
</evidence>
<comment type="caution">
    <text evidence="4">The sequence shown here is derived from an EMBL/GenBank/DDBJ whole genome shotgun (WGS) entry which is preliminary data.</text>
</comment>
<dbReference type="InterPro" id="IPR016024">
    <property type="entry name" value="ARM-type_fold"/>
</dbReference>
<reference evidence="4" key="1">
    <citation type="submission" date="2022-03" db="EMBL/GenBank/DDBJ databases">
        <authorList>
            <person name="Sayadi A."/>
        </authorList>
    </citation>
    <scope>NUCLEOTIDE SEQUENCE</scope>
</reference>
<dbReference type="Proteomes" id="UP001152888">
    <property type="component" value="Unassembled WGS sequence"/>
</dbReference>
<dbReference type="EMBL" id="CAKOFQ010007558">
    <property type="protein sequence ID" value="CAH2003806.1"/>
    <property type="molecule type" value="Genomic_DNA"/>
</dbReference>
<dbReference type="PANTHER" id="PTHR21331:SF2">
    <property type="entry name" value="BRCA1-ASSOCIATED ATM ACTIVATOR 1"/>
    <property type="match status" value="1"/>
</dbReference>
<comment type="similarity">
    <text evidence="3">Belongs to the BRAT1 family.</text>
</comment>
<evidence type="ECO:0000313" key="4">
    <source>
        <dbReference type="EMBL" id="CAH2003806.1"/>
    </source>
</evidence>